<evidence type="ECO:0000313" key="2">
    <source>
        <dbReference type="Proteomes" id="UP000286031"/>
    </source>
</evidence>
<organism evidence="1 2">
    <name type="scientific">Bacteroides ovatus</name>
    <dbReference type="NCBI Taxonomy" id="28116"/>
    <lineage>
        <taxon>Bacteria</taxon>
        <taxon>Pseudomonadati</taxon>
        <taxon>Bacteroidota</taxon>
        <taxon>Bacteroidia</taxon>
        <taxon>Bacteroidales</taxon>
        <taxon>Bacteroidaceae</taxon>
        <taxon>Bacteroides</taxon>
    </lineage>
</organism>
<dbReference type="AlphaFoldDB" id="A0A413ESS1"/>
<gene>
    <name evidence="1" type="ORF">DWV35_09390</name>
</gene>
<accession>A0A413ESS1</accession>
<evidence type="ECO:0008006" key="3">
    <source>
        <dbReference type="Google" id="ProtNLM"/>
    </source>
</evidence>
<protein>
    <recommendedName>
        <fullName evidence="3">BACON domain-containing protein</fullName>
    </recommendedName>
</protein>
<dbReference type="Proteomes" id="UP000286031">
    <property type="component" value="Unassembled WGS sequence"/>
</dbReference>
<proteinExistence type="predicted"/>
<dbReference type="EMBL" id="QSBI01000009">
    <property type="protein sequence ID" value="RGX10644.1"/>
    <property type="molecule type" value="Genomic_DNA"/>
</dbReference>
<reference evidence="1 2" key="1">
    <citation type="submission" date="2018-08" db="EMBL/GenBank/DDBJ databases">
        <title>A genome reference for cultivated species of the human gut microbiota.</title>
        <authorList>
            <person name="Zou Y."/>
            <person name="Xue W."/>
            <person name="Luo G."/>
        </authorList>
    </citation>
    <scope>NUCLEOTIDE SEQUENCE [LARGE SCALE GENOMIC DNA]</scope>
    <source>
        <strain evidence="1 2">AF04-46</strain>
    </source>
</reference>
<sequence length="573" mass="63904">MIGCETENMNYQGLVLKLDKSEINLDYLAGSSDVVNIQTSVSYLKIYTSIDGVSVNTESIIEINNNEIKKNNYQSINNLKYEMIAVEGGYQLKISALQNNEKETSVQEYYVVKSADGTSSLSVVQNTKGEVVEKETEFYPEGGTYELEVAPASGKEIVVDKLVGDDWLTYTYDKSTQKVIVTAANWKNGDGVTDRNGALRIQNTSQGNMILGIRQQVPFVQLDKTIILVSDKNINETVNVTTNMAQGTIALSEKLEAQDPNNLISASALEYADNQTRNASFTITVNADGLSFDTSARYNIIGIGEATGLTMLEKGIVISRSQVLFEETFSTGESDFANVWERTKGDKAEYTSLTFNQTPLLYSDSNGEYILSGIGRTIQRNYYADKNSISVQHVSPTFTPITEGEIYASFLFKLDQLPYRDNNSGNYHAVQYSVLGFSDSGTSRIASFWVGKVEREEKYRFGLTLASNNGGKVLWYDKEFFDKTDQTFFIVLKYNVGTKRFDLFINPALTHAQPEPTLYIDLETNNPQNDTNTASRVRTLFTLENTNNANVNCQIGSIRVGRTWDEAVQIKNN</sequence>
<name>A0A413ESS1_BACOV</name>
<evidence type="ECO:0000313" key="1">
    <source>
        <dbReference type="EMBL" id="RGX10644.1"/>
    </source>
</evidence>
<comment type="caution">
    <text evidence="1">The sequence shown here is derived from an EMBL/GenBank/DDBJ whole genome shotgun (WGS) entry which is preliminary data.</text>
</comment>